<dbReference type="InterPro" id="IPR013106">
    <property type="entry name" value="Ig_V-set"/>
</dbReference>
<evidence type="ECO:0008006" key="11">
    <source>
        <dbReference type="Google" id="ProtNLM"/>
    </source>
</evidence>
<dbReference type="Pfam" id="PF00622">
    <property type="entry name" value="SPRY"/>
    <property type="match status" value="1"/>
</dbReference>
<dbReference type="InterPro" id="IPR003879">
    <property type="entry name" value="Butyrophylin_SPRY"/>
</dbReference>
<dbReference type="SUPFAM" id="SSF48726">
    <property type="entry name" value="Immunoglobulin"/>
    <property type="match status" value="1"/>
</dbReference>
<dbReference type="InterPro" id="IPR036179">
    <property type="entry name" value="Ig-like_dom_sf"/>
</dbReference>
<dbReference type="GO" id="GO:1903037">
    <property type="term" value="P:regulation of leukocyte cell-cell adhesion"/>
    <property type="evidence" value="ECO:0007669"/>
    <property type="project" value="UniProtKB-ARBA"/>
</dbReference>
<comment type="subcellular location">
    <subcellularLocation>
        <location evidence="1">Membrane</location>
    </subcellularLocation>
</comment>
<dbReference type="Gene3D" id="2.60.120.920">
    <property type="match status" value="1"/>
</dbReference>
<dbReference type="InterPro" id="IPR006574">
    <property type="entry name" value="PRY"/>
</dbReference>
<reference evidence="10" key="1">
    <citation type="submission" date="2023-09" db="UniProtKB">
        <authorList>
            <consortium name="Ensembl"/>
        </authorList>
    </citation>
    <scope>IDENTIFICATION</scope>
</reference>
<dbReference type="Gene3D" id="2.60.40.10">
    <property type="entry name" value="Immunoglobulins"/>
    <property type="match status" value="1"/>
</dbReference>
<evidence type="ECO:0000256" key="3">
    <source>
        <dbReference type="ARBA" id="ARBA00022729"/>
    </source>
</evidence>
<dbReference type="InterPro" id="IPR043136">
    <property type="entry name" value="B30.2/SPRY_sf"/>
</dbReference>
<dbReference type="InterPro" id="IPR007110">
    <property type="entry name" value="Ig-like_dom"/>
</dbReference>
<accession>A0A3B4EWK2</accession>
<evidence type="ECO:0000259" key="9">
    <source>
        <dbReference type="PROSITE" id="PS50835"/>
    </source>
</evidence>
<dbReference type="InterPro" id="IPR003599">
    <property type="entry name" value="Ig_sub"/>
</dbReference>
<protein>
    <recommendedName>
        <fullName evidence="11">Ig-like domain-containing protein</fullName>
    </recommendedName>
</protein>
<evidence type="ECO:0000256" key="2">
    <source>
        <dbReference type="ARBA" id="ARBA00007591"/>
    </source>
</evidence>
<dbReference type="InterPro" id="IPR013783">
    <property type="entry name" value="Ig-like_fold"/>
</dbReference>
<dbReference type="SMART" id="SM00449">
    <property type="entry name" value="SPRY"/>
    <property type="match status" value="1"/>
</dbReference>
<dbReference type="SMART" id="SM00406">
    <property type="entry name" value="IGv"/>
    <property type="match status" value="1"/>
</dbReference>
<dbReference type="SUPFAM" id="SSF49899">
    <property type="entry name" value="Concanavalin A-like lectins/glucanases"/>
    <property type="match status" value="1"/>
</dbReference>
<dbReference type="GO" id="GO:0016020">
    <property type="term" value="C:membrane"/>
    <property type="evidence" value="ECO:0007669"/>
    <property type="project" value="UniProtKB-SubCell"/>
</dbReference>
<dbReference type="FunFam" id="2.60.40.10:FF:000142">
    <property type="entry name" value="V-set domain-containing T-cell activation inhibitor 1"/>
    <property type="match status" value="1"/>
</dbReference>
<evidence type="ECO:0000313" key="10">
    <source>
        <dbReference type="Ensembl" id="ENSPNYP00000002083.1"/>
    </source>
</evidence>
<evidence type="ECO:0000259" key="8">
    <source>
        <dbReference type="PROSITE" id="PS50188"/>
    </source>
</evidence>
<keyword evidence="5" id="KW-1015">Disulfide bond</keyword>
<dbReference type="PRINTS" id="PR01407">
    <property type="entry name" value="BUTYPHLNCDUF"/>
</dbReference>
<evidence type="ECO:0000256" key="1">
    <source>
        <dbReference type="ARBA" id="ARBA00004370"/>
    </source>
</evidence>
<dbReference type="CDD" id="cd12893">
    <property type="entry name" value="SPRY_PRY_TRIM35"/>
    <property type="match status" value="1"/>
</dbReference>
<dbReference type="PROSITE" id="PS50835">
    <property type="entry name" value="IG_LIKE"/>
    <property type="match status" value="1"/>
</dbReference>
<evidence type="ECO:0000256" key="4">
    <source>
        <dbReference type="ARBA" id="ARBA00023136"/>
    </source>
</evidence>
<comment type="similarity">
    <text evidence="2">Belongs to the immunoglobulin superfamily. BTN/MOG family.</text>
</comment>
<dbReference type="Pfam" id="PF07686">
    <property type="entry name" value="V-set"/>
    <property type="match status" value="1"/>
</dbReference>
<dbReference type="SMART" id="SM00409">
    <property type="entry name" value="IG"/>
    <property type="match status" value="1"/>
</dbReference>
<dbReference type="Ensembl" id="ENSPNYT00000002135.1">
    <property type="protein sequence ID" value="ENSPNYP00000002083.1"/>
    <property type="gene ID" value="ENSPNYG00000001644.1"/>
</dbReference>
<dbReference type="InterPro" id="IPR001870">
    <property type="entry name" value="B30.2/SPRY"/>
</dbReference>
<dbReference type="STRING" id="303518.ENSPNYP00000002083"/>
<sequence>MISDNREKDSLQLCFLVFPPCSEQKNITAESGQDVTLPCRAPNNNTIVVEWRRADLDEYVLLYRDEGSVLEEQHPSFMNRVDLLDRQMKDGDVSLIVKDVTINDTGTYECHVVQREPSLKKRLINNKPICIMDVRVVDPPVTQSDSSRAQLIFLLAAAPRLTINTAEGVHHQSINNISCSYRPRSAALLSLPLHSSPAAAPGATPPPQATCRMTFKVWNETPELQVKQHFSPQTEDVSLLHNYKAAVERVQRCSLLDDPQLPSGALIDQAKHLGNLTFNIWNNMKDMVSYTPLILDPNTAHPQLILSKDLTSVRRREERQQFPDNPERFDYYISILGSVGFTSGTHSWNVEIGDSTGWVLGLLAESDERKGDKLSGLWGIRHILDKYYAVSPLAPKTSLSVQKKFQKISVNLDWNNGKLLFCDPDTNTHIHTFNNTFTHKIIPYIYTNGKVKVLPLKVSVSVEQMSLG</sequence>
<dbReference type="PANTHER" id="PTHR24103">
    <property type="entry name" value="E3 UBIQUITIN-PROTEIN LIGASE TRIM"/>
    <property type="match status" value="1"/>
</dbReference>
<dbReference type="GO" id="GO:0050863">
    <property type="term" value="P:regulation of T cell activation"/>
    <property type="evidence" value="ECO:0007669"/>
    <property type="project" value="UniProtKB-ARBA"/>
</dbReference>
<keyword evidence="4" id="KW-0472">Membrane</keyword>
<keyword evidence="3" id="KW-0732">Signal</keyword>
<dbReference type="SMART" id="SM00589">
    <property type="entry name" value="PRY"/>
    <property type="match status" value="1"/>
</dbReference>
<evidence type="ECO:0000256" key="6">
    <source>
        <dbReference type="ARBA" id="ARBA00023180"/>
    </source>
</evidence>
<dbReference type="PROSITE" id="PS50188">
    <property type="entry name" value="B302_SPRY"/>
    <property type="match status" value="1"/>
</dbReference>
<keyword evidence="6" id="KW-0325">Glycoprotein</keyword>
<dbReference type="AlphaFoldDB" id="A0A3B4EWK2"/>
<proteinExistence type="inferred from homology"/>
<evidence type="ECO:0000256" key="7">
    <source>
        <dbReference type="ARBA" id="ARBA00023319"/>
    </source>
</evidence>
<feature type="domain" description="B30.2/SPRY" evidence="8">
    <location>
        <begin position="273"/>
        <end position="465"/>
    </location>
</feature>
<name>A0A3B4EWK2_9CICH</name>
<keyword evidence="7" id="KW-0393">Immunoglobulin domain</keyword>
<evidence type="ECO:0000256" key="5">
    <source>
        <dbReference type="ARBA" id="ARBA00023157"/>
    </source>
</evidence>
<dbReference type="InterPro" id="IPR003877">
    <property type="entry name" value="SPRY_dom"/>
</dbReference>
<organism evidence="10">
    <name type="scientific">Pundamilia nyererei</name>
    <dbReference type="NCBI Taxonomy" id="303518"/>
    <lineage>
        <taxon>Eukaryota</taxon>
        <taxon>Metazoa</taxon>
        <taxon>Chordata</taxon>
        <taxon>Craniata</taxon>
        <taxon>Vertebrata</taxon>
        <taxon>Euteleostomi</taxon>
        <taxon>Actinopterygii</taxon>
        <taxon>Neopterygii</taxon>
        <taxon>Teleostei</taxon>
        <taxon>Neoteleostei</taxon>
        <taxon>Acanthomorphata</taxon>
        <taxon>Ovalentaria</taxon>
        <taxon>Cichlomorphae</taxon>
        <taxon>Cichliformes</taxon>
        <taxon>Cichlidae</taxon>
        <taxon>African cichlids</taxon>
        <taxon>Pseudocrenilabrinae</taxon>
        <taxon>Haplochromini</taxon>
        <taxon>Pundamilia</taxon>
    </lineage>
</organism>
<dbReference type="Pfam" id="PF13765">
    <property type="entry name" value="PRY"/>
    <property type="match status" value="1"/>
</dbReference>
<dbReference type="InterPro" id="IPR050143">
    <property type="entry name" value="TRIM/RBCC"/>
</dbReference>
<dbReference type="GeneTree" id="ENSGT00970000193381"/>
<feature type="domain" description="Ig-like" evidence="9">
    <location>
        <begin position="19"/>
        <end position="120"/>
    </location>
</feature>
<dbReference type="InterPro" id="IPR013320">
    <property type="entry name" value="ConA-like_dom_sf"/>
</dbReference>